<feature type="domain" description="DUF7888" evidence="2">
    <location>
        <begin position="89"/>
        <end position="184"/>
    </location>
</feature>
<gene>
    <name evidence="3" type="ORF">Daus18300_014406</name>
</gene>
<name>A0ABR3VVC8_9PEZI</name>
<dbReference type="Proteomes" id="UP001583177">
    <property type="component" value="Unassembled WGS sequence"/>
</dbReference>
<feature type="signal peptide" evidence="1">
    <location>
        <begin position="1"/>
        <end position="17"/>
    </location>
</feature>
<protein>
    <recommendedName>
        <fullName evidence="2">DUF7888 domain-containing protein</fullName>
    </recommendedName>
</protein>
<dbReference type="EMBL" id="JAWRVE010000287">
    <property type="protein sequence ID" value="KAL1845930.1"/>
    <property type="molecule type" value="Genomic_DNA"/>
</dbReference>
<dbReference type="InterPro" id="IPR022190">
    <property type="entry name" value="DUF3716"/>
</dbReference>
<reference evidence="3 4" key="1">
    <citation type="journal article" date="2024" name="IMA Fungus">
        <title>IMA Genome - F19 : A genome assembly and annotation guide to empower mycologists, including annotated draft genome sequences of Ceratocystis pirilliformis, Diaporthe australafricana, Fusarium ophioides, Paecilomyces lecythidis, and Sporothrix stenoceras.</title>
        <authorList>
            <person name="Aylward J."/>
            <person name="Wilson A.M."/>
            <person name="Visagie C.M."/>
            <person name="Spraker J."/>
            <person name="Barnes I."/>
            <person name="Buitendag C."/>
            <person name="Ceriani C."/>
            <person name="Del Mar Angel L."/>
            <person name="du Plessis D."/>
            <person name="Fuchs T."/>
            <person name="Gasser K."/>
            <person name="Kramer D."/>
            <person name="Li W."/>
            <person name="Munsamy K."/>
            <person name="Piso A."/>
            <person name="Price J.L."/>
            <person name="Sonnekus B."/>
            <person name="Thomas C."/>
            <person name="van der Nest A."/>
            <person name="van Dijk A."/>
            <person name="van Heerden A."/>
            <person name="van Vuuren N."/>
            <person name="Yilmaz N."/>
            <person name="Duong T.A."/>
            <person name="van der Merwe N.A."/>
            <person name="Wingfield M.J."/>
            <person name="Wingfield B.D."/>
        </authorList>
    </citation>
    <scope>NUCLEOTIDE SEQUENCE [LARGE SCALE GENOMIC DNA]</scope>
    <source>
        <strain evidence="3 4">CMW 18300</strain>
    </source>
</reference>
<evidence type="ECO:0000313" key="4">
    <source>
        <dbReference type="Proteomes" id="UP001583177"/>
    </source>
</evidence>
<proteinExistence type="predicted"/>
<keyword evidence="4" id="KW-1185">Reference proteome</keyword>
<feature type="chain" id="PRO_5046302964" description="DUF7888 domain-containing protein" evidence="1">
    <location>
        <begin position="18"/>
        <end position="450"/>
    </location>
</feature>
<comment type="caution">
    <text evidence="3">The sequence shown here is derived from an EMBL/GenBank/DDBJ whole genome shotgun (WGS) entry which is preliminary data.</text>
</comment>
<accession>A0ABR3VVC8</accession>
<dbReference type="PANTHER" id="PTHR40845">
    <property type="match status" value="1"/>
</dbReference>
<keyword evidence="1" id="KW-0732">Signal</keyword>
<organism evidence="3 4">
    <name type="scientific">Diaporthe australafricana</name>
    <dbReference type="NCBI Taxonomy" id="127596"/>
    <lineage>
        <taxon>Eukaryota</taxon>
        <taxon>Fungi</taxon>
        <taxon>Dikarya</taxon>
        <taxon>Ascomycota</taxon>
        <taxon>Pezizomycotina</taxon>
        <taxon>Sordariomycetes</taxon>
        <taxon>Sordariomycetidae</taxon>
        <taxon>Diaporthales</taxon>
        <taxon>Diaporthaceae</taxon>
        <taxon>Diaporthe</taxon>
    </lineage>
</organism>
<evidence type="ECO:0000259" key="2">
    <source>
        <dbReference type="Pfam" id="PF25411"/>
    </source>
</evidence>
<dbReference type="Pfam" id="PF12511">
    <property type="entry name" value="DUF3716"/>
    <property type="match status" value="1"/>
</dbReference>
<dbReference type="Pfam" id="PF25411">
    <property type="entry name" value="DUF7888"/>
    <property type="match status" value="1"/>
</dbReference>
<evidence type="ECO:0000313" key="3">
    <source>
        <dbReference type="EMBL" id="KAL1845930.1"/>
    </source>
</evidence>
<sequence length="450" mass="49396">MHFSAIATFLAISSVSGLVVPNAQNAVNTDIPEAITTTWVGVKNSTGVFPGATTSKRSVLDLGSPVIDEDVALALSRRAGLILAKRTIITTLLTSFATGAAAEAGKLAVDAAAAQVRNIINWTAAREAFTKATTRAMWERNPDYAEYVAAVCYNQDYGLSDPAAMREGVVSVSLVSGVLETDYDSCRQYAVQQGLLPSSAELSKLSRFAICLEAVLVQRPAQANSKPIRTAAAFNTKKPPNLLALFIQLSGQESKQSCRTCRQGHGRWDGCVVCSQPEVQRFTEGACANCYYNGLGSKCSFRQNSPVRAREYRPRDVSPPVTLPIQFPKECIEWLRVDESATARAERLRIKVDLILGQLSNLNREIFVLEILHSAQGEDHEKDITSLQEIGNFLDYAHVFELFKANPDMYQSHKDALKREIDWQAERLASFLSLKKYLASSTLAPWNPQS</sequence>
<dbReference type="PANTHER" id="PTHR40845:SF1">
    <property type="match status" value="1"/>
</dbReference>
<dbReference type="InterPro" id="IPR057210">
    <property type="entry name" value="DUF7888"/>
</dbReference>
<evidence type="ECO:0000256" key="1">
    <source>
        <dbReference type="SAM" id="SignalP"/>
    </source>
</evidence>